<keyword evidence="1" id="KW-1133">Transmembrane helix</keyword>
<dbReference type="HOGENOM" id="CLU_078842_0_0_1"/>
<feature type="transmembrane region" description="Helical" evidence="1">
    <location>
        <begin position="161"/>
        <end position="180"/>
    </location>
</feature>
<dbReference type="InParanoid" id="A0A0C3BFG6"/>
<evidence type="ECO:0000313" key="2">
    <source>
        <dbReference type="EMBL" id="KIM85043.1"/>
    </source>
</evidence>
<feature type="transmembrane region" description="Helical" evidence="1">
    <location>
        <begin position="251"/>
        <end position="272"/>
    </location>
</feature>
<sequence length="284" mass="30864">MSIHSSSMAAALLRGTADLTQIITQTLVHPIYFPYPLGLTLHAARVSIAYQSNVRNTGNWGRITWATYLAGFLVMSWGGSVWSHILLGLYPPQLYSVQPWINYLSVHLLLTGILPHIQAAISPRILDTLLFPIDSVLRLSSITGSLSLLQAHPDPHLSQSLFLQLIIGAVASAGGGVTAATFDVWTPEWKFGTPVILKSNWVGSVDVWGGAVTAFIYGLLTASHPTHQHILKSLSITSQPGPAFTPLEARAAATIVLAVLFLWRAVVVHWIGKVVRKEAKEKTQ</sequence>
<feature type="transmembrane region" description="Helical" evidence="1">
    <location>
        <begin position="65"/>
        <end position="88"/>
    </location>
</feature>
<reference evidence="2 3" key="1">
    <citation type="submission" date="2014-04" db="EMBL/GenBank/DDBJ databases">
        <authorList>
            <consortium name="DOE Joint Genome Institute"/>
            <person name="Kuo A."/>
            <person name="Tarkka M."/>
            <person name="Buscot F."/>
            <person name="Kohler A."/>
            <person name="Nagy L.G."/>
            <person name="Floudas D."/>
            <person name="Copeland A."/>
            <person name="Barry K.W."/>
            <person name="Cichocki N."/>
            <person name="Veneault-Fourrey C."/>
            <person name="LaButti K."/>
            <person name="Lindquist E.A."/>
            <person name="Lipzen A."/>
            <person name="Lundell T."/>
            <person name="Morin E."/>
            <person name="Murat C."/>
            <person name="Sun H."/>
            <person name="Tunlid A."/>
            <person name="Henrissat B."/>
            <person name="Grigoriev I.V."/>
            <person name="Hibbett D.S."/>
            <person name="Martin F."/>
            <person name="Nordberg H.P."/>
            <person name="Cantor M.N."/>
            <person name="Hua S.X."/>
        </authorList>
    </citation>
    <scope>NUCLEOTIDE SEQUENCE [LARGE SCALE GENOMIC DNA]</scope>
    <source>
        <strain evidence="2 3">F 1598</strain>
    </source>
</reference>
<protein>
    <submittedName>
        <fullName evidence="2">Uncharacterized protein</fullName>
    </submittedName>
</protein>
<dbReference type="Proteomes" id="UP000054166">
    <property type="component" value="Unassembled WGS sequence"/>
</dbReference>
<name>A0A0C3BFG6_PILCF</name>
<keyword evidence="1" id="KW-0812">Transmembrane</keyword>
<keyword evidence="1" id="KW-0472">Membrane</keyword>
<organism evidence="2 3">
    <name type="scientific">Piloderma croceum (strain F 1598)</name>
    <dbReference type="NCBI Taxonomy" id="765440"/>
    <lineage>
        <taxon>Eukaryota</taxon>
        <taxon>Fungi</taxon>
        <taxon>Dikarya</taxon>
        <taxon>Basidiomycota</taxon>
        <taxon>Agaricomycotina</taxon>
        <taxon>Agaricomycetes</taxon>
        <taxon>Agaricomycetidae</taxon>
        <taxon>Atheliales</taxon>
        <taxon>Atheliaceae</taxon>
        <taxon>Piloderma</taxon>
    </lineage>
</organism>
<dbReference type="OrthoDB" id="2520628at2759"/>
<dbReference type="EMBL" id="KN832986">
    <property type="protein sequence ID" value="KIM85043.1"/>
    <property type="molecule type" value="Genomic_DNA"/>
</dbReference>
<reference evidence="3" key="2">
    <citation type="submission" date="2015-01" db="EMBL/GenBank/DDBJ databases">
        <title>Evolutionary Origins and Diversification of the Mycorrhizal Mutualists.</title>
        <authorList>
            <consortium name="DOE Joint Genome Institute"/>
            <consortium name="Mycorrhizal Genomics Consortium"/>
            <person name="Kohler A."/>
            <person name="Kuo A."/>
            <person name="Nagy L.G."/>
            <person name="Floudas D."/>
            <person name="Copeland A."/>
            <person name="Barry K.W."/>
            <person name="Cichocki N."/>
            <person name="Veneault-Fourrey C."/>
            <person name="LaButti K."/>
            <person name="Lindquist E.A."/>
            <person name="Lipzen A."/>
            <person name="Lundell T."/>
            <person name="Morin E."/>
            <person name="Murat C."/>
            <person name="Riley R."/>
            <person name="Ohm R."/>
            <person name="Sun H."/>
            <person name="Tunlid A."/>
            <person name="Henrissat B."/>
            <person name="Grigoriev I.V."/>
            <person name="Hibbett D.S."/>
            <person name="Martin F."/>
        </authorList>
    </citation>
    <scope>NUCLEOTIDE SEQUENCE [LARGE SCALE GENOMIC DNA]</scope>
    <source>
        <strain evidence="3">F 1598</strain>
    </source>
</reference>
<proteinExistence type="predicted"/>
<keyword evidence="3" id="KW-1185">Reference proteome</keyword>
<accession>A0A0C3BFG6</accession>
<evidence type="ECO:0000313" key="3">
    <source>
        <dbReference type="Proteomes" id="UP000054166"/>
    </source>
</evidence>
<evidence type="ECO:0000256" key="1">
    <source>
        <dbReference type="SAM" id="Phobius"/>
    </source>
</evidence>
<gene>
    <name evidence="2" type="ORF">PILCRDRAFT_379840</name>
</gene>
<dbReference type="AlphaFoldDB" id="A0A0C3BFG6"/>
<feature type="transmembrane region" description="Helical" evidence="1">
    <location>
        <begin position="201"/>
        <end position="220"/>
    </location>
</feature>